<dbReference type="InterPro" id="IPR043504">
    <property type="entry name" value="Peptidase_S1_PA_chymotrypsin"/>
</dbReference>
<feature type="signal peptide" evidence="5">
    <location>
        <begin position="1"/>
        <end position="21"/>
    </location>
</feature>
<keyword evidence="4" id="KW-0645">Protease</keyword>
<dbReference type="CDD" id="cd00190">
    <property type="entry name" value="Tryp_SPc"/>
    <property type="match status" value="1"/>
</dbReference>
<gene>
    <name evidence="7" type="ORF">CEUTPL_LOCUS3900</name>
</gene>
<evidence type="ECO:0000256" key="2">
    <source>
        <dbReference type="ARBA" id="ARBA00023157"/>
    </source>
</evidence>
<sequence>MCFDNRTLLLWIICAIKMSFCYDWIDGNNATSNRFLSDEGSACQKLGLAGICRKVNNCPIALDAIRRKRPHNLLRCGFVGIDEVVCCPDLAERNPVDDETSTIDQLTVWSELPVTKNPVDTKTPSGRLKAKRKCEIMCEKIYKDNNIAPVIDFHVLNGEDAKTGQFPHMAALGYKDKDDSRIIDWRRCGASLISSRFLLSAAHCSFCSDCEDPVKARFGVVDLRDDASAQDIDVKSVTIFEKYNGASRHNDLALVELVRDVKTSRNVYPACLHVPSDDPEGLLVTGWGQTQADDTDSRSFILQFAVIQPVAINRCNTTILSKSPANTLKTIVNSQICAISTSDACQGDSGGPIQIMTKGGGYDIVGIVSYGIQCGSTAPGIYTRVSAYLDWIEEKVWPS</sequence>
<evidence type="ECO:0000256" key="3">
    <source>
        <dbReference type="ARBA" id="ARBA00024195"/>
    </source>
</evidence>
<keyword evidence="2" id="KW-1015">Disulfide bond</keyword>
<name>A0A9N9MFD7_9CUCU</name>
<dbReference type="SUPFAM" id="SSF50494">
    <property type="entry name" value="Trypsin-like serine proteases"/>
    <property type="match status" value="1"/>
</dbReference>
<dbReference type="InterPro" id="IPR033116">
    <property type="entry name" value="TRYPSIN_SER"/>
</dbReference>
<feature type="chain" id="PRO_5040358029" description="Peptidase S1 domain-containing protein" evidence="5">
    <location>
        <begin position="22"/>
        <end position="399"/>
    </location>
</feature>
<dbReference type="Proteomes" id="UP001152799">
    <property type="component" value="Chromosome 13"/>
</dbReference>
<evidence type="ECO:0000313" key="7">
    <source>
        <dbReference type="EMBL" id="CAG9763231.1"/>
    </source>
</evidence>
<keyword evidence="4" id="KW-0720">Serine protease</keyword>
<dbReference type="InterPro" id="IPR009003">
    <property type="entry name" value="Peptidase_S1_PA"/>
</dbReference>
<dbReference type="SMART" id="SM00020">
    <property type="entry name" value="Tryp_SPc"/>
    <property type="match status" value="1"/>
</dbReference>
<dbReference type="GO" id="GO:0004252">
    <property type="term" value="F:serine-type endopeptidase activity"/>
    <property type="evidence" value="ECO:0007669"/>
    <property type="project" value="InterPro"/>
</dbReference>
<protein>
    <recommendedName>
        <fullName evidence="6">Peptidase S1 domain-containing protein</fullName>
    </recommendedName>
</protein>
<dbReference type="PROSITE" id="PS50240">
    <property type="entry name" value="TRYPSIN_DOM"/>
    <property type="match status" value="1"/>
</dbReference>
<dbReference type="GO" id="GO:0006508">
    <property type="term" value="P:proteolysis"/>
    <property type="evidence" value="ECO:0007669"/>
    <property type="project" value="UniProtKB-KW"/>
</dbReference>
<dbReference type="PROSITE" id="PS00134">
    <property type="entry name" value="TRYPSIN_HIS"/>
    <property type="match status" value="1"/>
</dbReference>
<dbReference type="Pfam" id="PF00089">
    <property type="entry name" value="Trypsin"/>
    <property type="match status" value="1"/>
</dbReference>
<dbReference type="PRINTS" id="PR00722">
    <property type="entry name" value="CHYMOTRYPSIN"/>
</dbReference>
<evidence type="ECO:0000259" key="6">
    <source>
        <dbReference type="PROSITE" id="PS50240"/>
    </source>
</evidence>
<dbReference type="InterPro" id="IPR018114">
    <property type="entry name" value="TRYPSIN_HIS"/>
</dbReference>
<evidence type="ECO:0000256" key="4">
    <source>
        <dbReference type="RuleBase" id="RU363034"/>
    </source>
</evidence>
<dbReference type="InterPro" id="IPR051487">
    <property type="entry name" value="Ser/Thr_Proteases_Immune/Dev"/>
</dbReference>
<dbReference type="PANTHER" id="PTHR24256">
    <property type="entry name" value="TRYPTASE-RELATED"/>
    <property type="match status" value="1"/>
</dbReference>
<keyword evidence="4" id="KW-0378">Hydrolase</keyword>
<dbReference type="OrthoDB" id="6357057at2759"/>
<keyword evidence="1 5" id="KW-0732">Signal</keyword>
<evidence type="ECO:0000256" key="5">
    <source>
        <dbReference type="SAM" id="SignalP"/>
    </source>
</evidence>
<dbReference type="InterPro" id="IPR001254">
    <property type="entry name" value="Trypsin_dom"/>
</dbReference>
<dbReference type="Gene3D" id="2.40.10.10">
    <property type="entry name" value="Trypsin-like serine proteases"/>
    <property type="match status" value="1"/>
</dbReference>
<organism evidence="7 8">
    <name type="scientific">Ceutorhynchus assimilis</name>
    <name type="common">cabbage seed weevil</name>
    <dbReference type="NCBI Taxonomy" id="467358"/>
    <lineage>
        <taxon>Eukaryota</taxon>
        <taxon>Metazoa</taxon>
        <taxon>Ecdysozoa</taxon>
        <taxon>Arthropoda</taxon>
        <taxon>Hexapoda</taxon>
        <taxon>Insecta</taxon>
        <taxon>Pterygota</taxon>
        <taxon>Neoptera</taxon>
        <taxon>Endopterygota</taxon>
        <taxon>Coleoptera</taxon>
        <taxon>Polyphaga</taxon>
        <taxon>Cucujiformia</taxon>
        <taxon>Curculionidae</taxon>
        <taxon>Ceutorhynchinae</taxon>
        <taxon>Ceutorhynchus</taxon>
    </lineage>
</organism>
<evidence type="ECO:0000256" key="1">
    <source>
        <dbReference type="ARBA" id="ARBA00022729"/>
    </source>
</evidence>
<accession>A0A9N9MFD7</accession>
<dbReference type="AlphaFoldDB" id="A0A9N9MFD7"/>
<dbReference type="EMBL" id="OU892289">
    <property type="protein sequence ID" value="CAG9763231.1"/>
    <property type="molecule type" value="Genomic_DNA"/>
</dbReference>
<proteinExistence type="inferred from homology"/>
<comment type="similarity">
    <text evidence="3">Belongs to the peptidase S1 family. CLIP subfamily.</text>
</comment>
<dbReference type="PROSITE" id="PS00135">
    <property type="entry name" value="TRYPSIN_SER"/>
    <property type="match status" value="1"/>
</dbReference>
<keyword evidence="8" id="KW-1185">Reference proteome</keyword>
<dbReference type="InterPro" id="IPR022700">
    <property type="entry name" value="CLIP"/>
</dbReference>
<reference evidence="7" key="1">
    <citation type="submission" date="2022-01" db="EMBL/GenBank/DDBJ databases">
        <authorList>
            <person name="King R."/>
        </authorList>
    </citation>
    <scope>NUCLEOTIDE SEQUENCE</scope>
</reference>
<dbReference type="InterPro" id="IPR001314">
    <property type="entry name" value="Peptidase_S1A"/>
</dbReference>
<dbReference type="SMART" id="SM00680">
    <property type="entry name" value="CLIP"/>
    <property type="match status" value="1"/>
</dbReference>
<evidence type="ECO:0000313" key="8">
    <source>
        <dbReference type="Proteomes" id="UP001152799"/>
    </source>
</evidence>
<feature type="domain" description="Peptidase S1" evidence="6">
    <location>
        <begin position="155"/>
        <end position="397"/>
    </location>
</feature>